<proteinExistence type="predicted"/>
<dbReference type="EMBL" id="CH479181">
    <property type="protein sequence ID" value="EDW31422.1"/>
    <property type="molecule type" value="Genomic_DNA"/>
</dbReference>
<sequence>MDGSGDNQLSMQLTRDVEARRRMIMHAEREHQAIAAMAAAAYLPGHLQLPRAPAQLPLPRAGLQPDPLQNDLDEDSGFESGSESD</sequence>
<evidence type="ECO:0000256" key="1">
    <source>
        <dbReference type="SAM" id="MobiDB-lite"/>
    </source>
</evidence>
<dbReference type="HOGENOM" id="CLU_2515038_0_0_1"/>
<name>B4GCA4_DROPE</name>
<dbReference type="AlphaFoldDB" id="B4GCA4"/>
<accession>B4GCA4</accession>
<feature type="compositionally biased region" description="Low complexity" evidence="1">
    <location>
        <begin position="53"/>
        <end position="65"/>
    </location>
</feature>
<evidence type="ECO:0000313" key="3">
    <source>
        <dbReference type="Proteomes" id="UP000008744"/>
    </source>
</evidence>
<protein>
    <submittedName>
        <fullName evidence="2">GL10968</fullName>
    </submittedName>
</protein>
<dbReference type="Proteomes" id="UP000008744">
    <property type="component" value="Unassembled WGS sequence"/>
</dbReference>
<organism evidence="3">
    <name type="scientific">Drosophila persimilis</name>
    <name type="common">Fruit fly</name>
    <dbReference type="NCBI Taxonomy" id="7234"/>
    <lineage>
        <taxon>Eukaryota</taxon>
        <taxon>Metazoa</taxon>
        <taxon>Ecdysozoa</taxon>
        <taxon>Arthropoda</taxon>
        <taxon>Hexapoda</taxon>
        <taxon>Insecta</taxon>
        <taxon>Pterygota</taxon>
        <taxon>Neoptera</taxon>
        <taxon>Endopterygota</taxon>
        <taxon>Diptera</taxon>
        <taxon>Brachycera</taxon>
        <taxon>Muscomorpha</taxon>
        <taxon>Ephydroidea</taxon>
        <taxon>Drosophilidae</taxon>
        <taxon>Drosophila</taxon>
        <taxon>Sophophora</taxon>
    </lineage>
</organism>
<gene>
    <name evidence="2" type="primary">Dper\GL10968</name>
    <name evidence="2" type="ORF">Dper_GL10968</name>
</gene>
<keyword evidence="3" id="KW-1185">Reference proteome</keyword>
<feature type="compositionally biased region" description="Acidic residues" evidence="1">
    <location>
        <begin position="71"/>
        <end position="85"/>
    </location>
</feature>
<feature type="region of interest" description="Disordered" evidence="1">
    <location>
        <begin position="53"/>
        <end position="85"/>
    </location>
</feature>
<evidence type="ECO:0000313" key="2">
    <source>
        <dbReference type="EMBL" id="EDW31422.1"/>
    </source>
</evidence>
<reference evidence="2 3" key="1">
    <citation type="journal article" date="2007" name="Nature">
        <title>Evolution of genes and genomes on the Drosophila phylogeny.</title>
        <authorList>
            <consortium name="Drosophila 12 Genomes Consortium"/>
            <person name="Clark A.G."/>
            <person name="Eisen M.B."/>
            <person name="Smith D.R."/>
            <person name="Bergman C.M."/>
            <person name="Oliver B."/>
            <person name="Markow T.A."/>
            <person name="Kaufman T.C."/>
            <person name="Kellis M."/>
            <person name="Gelbart W."/>
            <person name="Iyer V.N."/>
            <person name="Pollard D.A."/>
            <person name="Sackton T.B."/>
            <person name="Larracuente A.M."/>
            <person name="Singh N.D."/>
            <person name="Abad J.P."/>
            <person name="Abt D.N."/>
            <person name="Adryan B."/>
            <person name="Aguade M."/>
            <person name="Akashi H."/>
            <person name="Anderson W.W."/>
            <person name="Aquadro C.F."/>
            <person name="Ardell D.H."/>
            <person name="Arguello R."/>
            <person name="Artieri C.G."/>
            <person name="Barbash D.A."/>
            <person name="Barker D."/>
            <person name="Barsanti P."/>
            <person name="Batterham P."/>
            <person name="Batzoglou S."/>
            <person name="Begun D."/>
            <person name="Bhutkar A."/>
            <person name="Blanco E."/>
            <person name="Bosak S.A."/>
            <person name="Bradley R.K."/>
            <person name="Brand A.D."/>
            <person name="Brent M.R."/>
            <person name="Brooks A.N."/>
            <person name="Brown R.H."/>
            <person name="Butlin R.K."/>
            <person name="Caggese C."/>
            <person name="Calvi B.R."/>
            <person name="Bernardo de Carvalho A."/>
            <person name="Caspi A."/>
            <person name="Castrezana S."/>
            <person name="Celniker S.E."/>
            <person name="Chang J.L."/>
            <person name="Chapple C."/>
            <person name="Chatterji S."/>
            <person name="Chinwalla A."/>
            <person name="Civetta A."/>
            <person name="Clifton S.W."/>
            <person name="Comeron J.M."/>
            <person name="Costello J.C."/>
            <person name="Coyne J.A."/>
            <person name="Daub J."/>
            <person name="David R.G."/>
            <person name="Delcher A.L."/>
            <person name="Delehaunty K."/>
            <person name="Do C.B."/>
            <person name="Ebling H."/>
            <person name="Edwards K."/>
            <person name="Eickbush T."/>
            <person name="Evans J.D."/>
            <person name="Filipski A."/>
            <person name="Findeiss S."/>
            <person name="Freyhult E."/>
            <person name="Fulton L."/>
            <person name="Fulton R."/>
            <person name="Garcia A.C."/>
            <person name="Gardiner A."/>
            <person name="Garfield D.A."/>
            <person name="Garvin B.E."/>
            <person name="Gibson G."/>
            <person name="Gilbert D."/>
            <person name="Gnerre S."/>
            <person name="Godfrey J."/>
            <person name="Good R."/>
            <person name="Gotea V."/>
            <person name="Gravely B."/>
            <person name="Greenberg A.J."/>
            <person name="Griffiths-Jones S."/>
            <person name="Gross S."/>
            <person name="Guigo R."/>
            <person name="Gustafson E.A."/>
            <person name="Haerty W."/>
            <person name="Hahn M.W."/>
            <person name="Halligan D.L."/>
            <person name="Halpern A.L."/>
            <person name="Halter G.M."/>
            <person name="Han M.V."/>
            <person name="Heger A."/>
            <person name="Hillier L."/>
            <person name="Hinrichs A.S."/>
            <person name="Holmes I."/>
            <person name="Hoskins R.A."/>
            <person name="Hubisz M.J."/>
            <person name="Hultmark D."/>
            <person name="Huntley M.A."/>
            <person name="Jaffe D.B."/>
            <person name="Jagadeeshan S."/>
            <person name="Jeck W.R."/>
            <person name="Johnson J."/>
            <person name="Jones C.D."/>
            <person name="Jordan W.C."/>
            <person name="Karpen G.H."/>
            <person name="Kataoka E."/>
            <person name="Keightley P.D."/>
            <person name="Kheradpour P."/>
            <person name="Kirkness E.F."/>
            <person name="Koerich L.B."/>
            <person name="Kristiansen K."/>
            <person name="Kudrna D."/>
            <person name="Kulathinal R.J."/>
            <person name="Kumar S."/>
            <person name="Kwok R."/>
            <person name="Lander E."/>
            <person name="Langley C.H."/>
            <person name="Lapoint R."/>
            <person name="Lazzaro B.P."/>
            <person name="Lee S.J."/>
            <person name="Levesque L."/>
            <person name="Li R."/>
            <person name="Lin C.F."/>
            <person name="Lin M.F."/>
            <person name="Lindblad-Toh K."/>
            <person name="Llopart A."/>
            <person name="Long M."/>
            <person name="Low L."/>
            <person name="Lozovsky E."/>
            <person name="Lu J."/>
            <person name="Luo M."/>
            <person name="Machado C.A."/>
            <person name="Makalowski W."/>
            <person name="Marzo M."/>
            <person name="Matsuda M."/>
            <person name="Matzkin L."/>
            <person name="McAllister B."/>
            <person name="McBride C.S."/>
            <person name="McKernan B."/>
            <person name="McKernan K."/>
            <person name="Mendez-Lago M."/>
            <person name="Minx P."/>
            <person name="Mollenhauer M.U."/>
            <person name="Montooth K."/>
            <person name="Mount S.M."/>
            <person name="Mu X."/>
            <person name="Myers E."/>
            <person name="Negre B."/>
            <person name="Newfeld S."/>
            <person name="Nielsen R."/>
            <person name="Noor M.A."/>
            <person name="O'Grady P."/>
            <person name="Pachter L."/>
            <person name="Papaceit M."/>
            <person name="Parisi M.J."/>
            <person name="Parisi M."/>
            <person name="Parts L."/>
            <person name="Pedersen J.S."/>
            <person name="Pesole G."/>
            <person name="Phillippy A.M."/>
            <person name="Ponting C.P."/>
            <person name="Pop M."/>
            <person name="Porcelli D."/>
            <person name="Powell J.R."/>
            <person name="Prohaska S."/>
            <person name="Pruitt K."/>
            <person name="Puig M."/>
            <person name="Quesneville H."/>
            <person name="Ram K.R."/>
            <person name="Rand D."/>
            <person name="Rasmussen M.D."/>
            <person name="Reed L.K."/>
            <person name="Reenan R."/>
            <person name="Reily A."/>
            <person name="Remington K.A."/>
            <person name="Rieger T.T."/>
            <person name="Ritchie M.G."/>
            <person name="Robin C."/>
            <person name="Rogers Y.H."/>
            <person name="Rohde C."/>
            <person name="Rozas J."/>
            <person name="Rubenfield M.J."/>
            <person name="Ruiz A."/>
            <person name="Russo S."/>
            <person name="Salzberg S.L."/>
            <person name="Sanchez-Gracia A."/>
            <person name="Saranga D.J."/>
            <person name="Sato H."/>
            <person name="Schaeffer S.W."/>
            <person name="Schatz M.C."/>
            <person name="Schlenke T."/>
            <person name="Schwartz R."/>
            <person name="Segarra C."/>
            <person name="Singh R.S."/>
            <person name="Sirot L."/>
            <person name="Sirota M."/>
            <person name="Sisneros N.B."/>
            <person name="Smith C.D."/>
            <person name="Smith T.F."/>
            <person name="Spieth J."/>
            <person name="Stage D.E."/>
            <person name="Stark A."/>
            <person name="Stephan W."/>
            <person name="Strausberg R.L."/>
            <person name="Strempel S."/>
            <person name="Sturgill D."/>
            <person name="Sutton G."/>
            <person name="Sutton G.G."/>
            <person name="Tao W."/>
            <person name="Teichmann S."/>
            <person name="Tobari Y.N."/>
            <person name="Tomimura Y."/>
            <person name="Tsolas J.M."/>
            <person name="Valente V.L."/>
            <person name="Venter E."/>
            <person name="Venter J.C."/>
            <person name="Vicario S."/>
            <person name="Vieira F.G."/>
            <person name="Vilella A.J."/>
            <person name="Villasante A."/>
            <person name="Walenz B."/>
            <person name="Wang J."/>
            <person name="Wasserman M."/>
            <person name="Watts T."/>
            <person name="Wilson D."/>
            <person name="Wilson R.K."/>
            <person name="Wing R.A."/>
            <person name="Wolfner M.F."/>
            <person name="Wong A."/>
            <person name="Wong G.K."/>
            <person name="Wu C.I."/>
            <person name="Wu G."/>
            <person name="Yamamoto D."/>
            <person name="Yang H.P."/>
            <person name="Yang S.P."/>
            <person name="Yorke J.A."/>
            <person name="Yoshida K."/>
            <person name="Zdobnov E."/>
            <person name="Zhang P."/>
            <person name="Zhang Y."/>
            <person name="Zimin A.V."/>
            <person name="Baldwin J."/>
            <person name="Abdouelleil A."/>
            <person name="Abdulkadir J."/>
            <person name="Abebe A."/>
            <person name="Abera B."/>
            <person name="Abreu J."/>
            <person name="Acer S.C."/>
            <person name="Aftuck L."/>
            <person name="Alexander A."/>
            <person name="An P."/>
            <person name="Anderson E."/>
            <person name="Anderson S."/>
            <person name="Arachi H."/>
            <person name="Azer M."/>
            <person name="Bachantsang P."/>
            <person name="Barry A."/>
            <person name="Bayul T."/>
            <person name="Berlin A."/>
            <person name="Bessette D."/>
            <person name="Bloom T."/>
            <person name="Blye J."/>
            <person name="Boguslavskiy L."/>
            <person name="Bonnet C."/>
            <person name="Boukhgalter B."/>
            <person name="Bourzgui I."/>
            <person name="Brown A."/>
            <person name="Cahill P."/>
            <person name="Channer S."/>
            <person name="Cheshatsang Y."/>
            <person name="Chuda L."/>
            <person name="Citroen M."/>
            <person name="Collymore A."/>
            <person name="Cooke P."/>
            <person name="Costello M."/>
            <person name="D'Aco K."/>
            <person name="Daza R."/>
            <person name="De Haan G."/>
            <person name="DeGray S."/>
            <person name="DeMaso C."/>
            <person name="Dhargay N."/>
            <person name="Dooley K."/>
            <person name="Dooley E."/>
            <person name="Doricent M."/>
            <person name="Dorje P."/>
            <person name="Dorjee K."/>
            <person name="Dupes A."/>
            <person name="Elong R."/>
            <person name="Falk J."/>
            <person name="Farina A."/>
            <person name="Faro S."/>
            <person name="Ferguson D."/>
            <person name="Fisher S."/>
            <person name="Foley C.D."/>
            <person name="Franke A."/>
            <person name="Friedrich D."/>
            <person name="Gadbois L."/>
            <person name="Gearin G."/>
            <person name="Gearin C.R."/>
            <person name="Giannoukos G."/>
            <person name="Goode T."/>
            <person name="Graham J."/>
            <person name="Grandbois E."/>
            <person name="Grewal S."/>
            <person name="Gyaltsen K."/>
            <person name="Hafez N."/>
            <person name="Hagos B."/>
            <person name="Hall J."/>
            <person name="Henson C."/>
            <person name="Hollinger A."/>
            <person name="Honan T."/>
            <person name="Huard M.D."/>
            <person name="Hughes L."/>
            <person name="Hurhula B."/>
            <person name="Husby M.E."/>
            <person name="Kamat A."/>
            <person name="Kanga B."/>
            <person name="Kashin S."/>
            <person name="Khazanovich D."/>
            <person name="Kisner P."/>
            <person name="Lance K."/>
            <person name="Lara M."/>
            <person name="Lee W."/>
            <person name="Lennon N."/>
            <person name="Letendre F."/>
            <person name="LeVine R."/>
            <person name="Lipovsky A."/>
            <person name="Liu X."/>
            <person name="Liu J."/>
            <person name="Liu S."/>
            <person name="Lokyitsang T."/>
            <person name="Lokyitsang Y."/>
            <person name="Lubonja R."/>
            <person name="Lui A."/>
            <person name="MacDonald P."/>
            <person name="Magnisalis V."/>
            <person name="Maru K."/>
            <person name="Matthews C."/>
            <person name="McCusker W."/>
            <person name="McDonough S."/>
            <person name="Mehta T."/>
            <person name="Meldrim J."/>
            <person name="Meneus L."/>
            <person name="Mihai O."/>
            <person name="Mihalev A."/>
            <person name="Mihova T."/>
            <person name="Mittelman R."/>
            <person name="Mlenga V."/>
            <person name="Montmayeur A."/>
            <person name="Mulrain L."/>
            <person name="Navidi A."/>
            <person name="Naylor J."/>
            <person name="Negash T."/>
            <person name="Nguyen T."/>
            <person name="Nguyen N."/>
            <person name="Nicol R."/>
            <person name="Norbu C."/>
            <person name="Norbu N."/>
            <person name="Novod N."/>
            <person name="O'Neill B."/>
            <person name="Osman S."/>
            <person name="Markiewicz E."/>
            <person name="Oyono O.L."/>
            <person name="Patti C."/>
            <person name="Phunkhang P."/>
            <person name="Pierre F."/>
            <person name="Priest M."/>
            <person name="Raghuraman S."/>
            <person name="Rege F."/>
            <person name="Reyes R."/>
            <person name="Rise C."/>
            <person name="Rogov P."/>
            <person name="Ross K."/>
            <person name="Ryan E."/>
            <person name="Settipalli S."/>
            <person name="Shea T."/>
            <person name="Sherpa N."/>
            <person name="Shi L."/>
            <person name="Shih D."/>
            <person name="Sparrow T."/>
            <person name="Spaulding J."/>
            <person name="Stalker J."/>
            <person name="Stange-Thomann N."/>
            <person name="Stavropoulos S."/>
            <person name="Stone C."/>
            <person name="Strader C."/>
            <person name="Tesfaye S."/>
            <person name="Thomson T."/>
            <person name="Thoulutsang Y."/>
            <person name="Thoulutsang D."/>
            <person name="Topham K."/>
            <person name="Topping I."/>
            <person name="Tsamla T."/>
            <person name="Vassiliev H."/>
            <person name="Vo A."/>
            <person name="Wangchuk T."/>
            <person name="Wangdi T."/>
            <person name="Weiand M."/>
            <person name="Wilkinson J."/>
            <person name="Wilson A."/>
            <person name="Yadav S."/>
            <person name="Young G."/>
            <person name="Yu Q."/>
            <person name="Zembek L."/>
            <person name="Zhong D."/>
            <person name="Zimmer A."/>
            <person name="Zwirko Z."/>
            <person name="Jaffe D.B."/>
            <person name="Alvarez P."/>
            <person name="Brockman W."/>
            <person name="Butler J."/>
            <person name="Chin C."/>
            <person name="Gnerre S."/>
            <person name="Grabherr M."/>
            <person name="Kleber M."/>
            <person name="Mauceli E."/>
            <person name="MacCallum I."/>
        </authorList>
    </citation>
    <scope>NUCLEOTIDE SEQUENCE [LARGE SCALE GENOMIC DNA]</scope>
    <source>
        <strain evidence="3">MSH-3 / Tucson 14011-0111.49</strain>
    </source>
</reference>